<dbReference type="Pfam" id="PF02050">
    <property type="entry name" value="FliJ"/>
    <property type="match status" value="1"/>
</dbReference>
<proteinExistence type="inferred from homology"/>
<dbReference type="RefSeq" id="WP_253359260.1">
    <property type="nucleotide sequence ID" value="NZ_JAIULA010000003.1"/>
</dbReference>
<dbReference type="GO" id="GO:0006935">
    <property type="term" value="P:chemotaxis"/>
    <property type="evidence" value="ECO:0007669"/>
    <property type="project" value="UniProtKB-KW"/>
</dbReference>
<feature type="coiled-coil region" evidence="11">
    <location>
        <begin position="75"/>
        <end position="116"/>
    </location>
</feature>
<keyword evidence="8" id="KW-0653">Protein transport</keyword>
<evidence type="ECO:0000256" key="7">
    <source>
        <dbReference type="ARBA" id="ARBA00022795"/>
    </source>
</evidence>
<keyword evidence="12" id="KW-0282">Flagellum</keyword>
<comment type="subcellular location">
    <subcellularLocation>
        <location evidence="1">Cell membrane</location>
        <topology evidence="1">Peripheral membrane protein</topology>
        <orientation evidence="1">Cytoplasmic side</orientation>
    </subcellularLocation>
</comment>
<evidence type="ECO:0000256" key="8">
    <source>
        <dbReference type="ARBA" id="ARBA00022927"/>
    </source>
</evidence>
<dbReference type="GO" id="GO:0005886">
    <property type="term" value="C:plasma membrane"/>
    <property type="evidence" value="ECO:0007669"/>
    <property type="project" value="UniProtKB-SubCell"/>
</dbReference>
<keyword evidence="7" id="KW-1005">Bacterial flagellum biogenesis</keyword>
<dbReference type="GO" id="GO:0071973">
    <property type="term" value="P:bacterial-type flagellum-dependent cell motility"/>
    <property type="evidence" value="ECO:0007669"/>
    <property type="project" value="InterPro"/>
</dbReference>
<accession>A0A9X2FKY1</accession>
<evidence type="ECO:0000256" key="6">
    <source>
        <dbReference type="ARBA" id="ARBA00022500"/>
    </source>
</evidence>
<dbReference type="InterPro" id="IPR053716">
    <property type="entry name" value="Flag_assembly_chemotaxis_eff"/>
</dbReference>
<sequence>MREFKFSLEKVLVYRLQLEKQAKNNYASIQKIVNDKQDNIQKVVQEKKQMLSVPEYTVSRMQVQQRYIADLDRIALTLQTEIDSLQGKLRDALEEYVNAQQKRKIMEKLKENKKADYIILEKREEQKLLDELSNRRILNIK</sequence>
<keyword evidence="11" id="KW-0175">Coiled coil</keyword>
<evidence type="ECO:0000256" key="9">
    <source>
        <dbReference type="ARBA" id="ARBA00023136"/>
    </source>
</evidence>
<dbReference type="Gene3D" id="1.10.287.1700">
    <property type="match status" value="1"/>
</dbReference>
<dbReference type="EMBL" id="JAIULA010000003">
    <property type="protein sequence ID" value="MCP0886248.1"/>
    <property type="molecule type" value="Genomic_DNA"/>
</dbReference>
<organism evidence="12 13">
    <name type="scientific">Ligilactobacillus ubinensis</name>
    <dbReference type="NCBI Taxonomy" id="2876789"/>
    <lineage>
        <taxon>Bacteria</taxon>
        <taxon>Bacillati</taxon>
        <taxon>Bacillota</taxon>
        <taxon>Bacilli</taxon>
        <taxon>Lactobacillales</taxon>
        <taxon>Lactobacillaceae</taxon>
        <taxon>Ligilactobacillus</taxon>
    </lineage>
</organism>
<keyword evidence="6" id="KW-0145">Chemotaxis</keyword>
<evidence type="ECO:0000313" key="12">
    <source>
        <dbReference type="EMBL" id="MCP0886248.1"/>
    </source>
</evidence>
<gene>
    <name evidence="12" type="primary">fliJ</name>
    <name evidence="12" type="ORF">LB941_02710</name>
</gene>
<evidence type="ECO:0000256" key="11">
    <source>
        <dbReference type="SAM" id="Coils"/>
    </source>
</evidence>
<protein>
    <recommendedName>
        <fullName evidence="3">Flagellar FliJ protein</fullName>
    </recommendedName>
</protein>
<evidence type="ECO:0000256" key="3">
    <source>
        <dbReference type="ARBA" id="ARBA00020392"/>
    </source>
</evidence>
<comment type="caution">
    <text evidence="12">The sequence shown here is derived from an EMBL/GenBank/DDBJ whole genome shotgun (WGS) entry which is preliminary data.</text>
</comment>
<evidence type="ECO:0000256" key="1">
    <source>
        <dbReference type="ARBA" id="ARBA00004413"/>
    </source>
</evidence>
<evidence type="ECO:0000256" key="4">
    <source>
        <dbReference type="ARBA" id="ARBA00022448"/>
    </source>
</evidence>
<keyword evidence="5" id="KW-1003">Cell membrane</keyword>
<keyword evidence="10" id="KW-1006">Bacterial flagellum protein export</keyword>
<keyword evidence="9" id="KW-0472">Membrane</keyword>
<comment type="similarity">
    <text evidence="2">Belongs to the FliJ family.</text>
</comment>
<evidence type="ECO:0000313" key="13">
    <source>
        <dbReference type="Proteomes" id="UP001139006"/>
    </source>
</evidence>
<dbReference type="NCBIfam" id="TIGR02473">
    <property type="entry name" value="flagell_FliJ"/>
    <property type="match status" value="1"/>
</dbReference>
<name>A0A9X2FKY1_9LACO</name>
<dbReference type="Proteomes" id="UP001139006">
    <property type="component" value="Unassembled WGS sequence"/>
</dbReference>
<keyword evidence="12" id="KW-0966">Cell projection</keyword>
<keyword evidence="4" id="KW-0813">Transport</keyword>
<evidence type="ECO:0000256" key="2">
    <source>
        <dbReference type="ARBA" id="ARBA00010004"/>
    </source>
</evidence>
<reference evidence="12 13" key="1">
    <citation type="journal article" date="2023" name="Int. J. Syst. Evol. Microbiol.">
        <title>Ligilactobacillus ubinensis sp. nov., a novel species isolated from the wild ferment of a durian fruit (Durio zibethinus).</title>
        <authorList>
            <person name="Heng Y.C."/>
            <person name="Menon N."/>
            <person name="Chen B."/>
            <person name="Loo B.Z.L."/>
            <person name="Wong G.W.J."/>
            <person name="Lim A.C.H."/>
            <person name="Silvaraju S."/>
            <person name="Kittelmann S."/>
        </authorList>
    </citation>
    <scope>NUCLEOTIDE SEQUENCE [LARGE SCALE GENOMIC DNA]</scope>
    <source>
        <strain evidence="12 13">WILCCON 0076</strain>
    </source>
</reference>
<evidence type="ECO:0000256" key="10">
    <source>
        <dbReference type="ARBA" id="ARBA00023225"/>
    </source>
</evidence>
<dbReference type="GO" id="GO:0044781">
    <property type="term" value="P:bacterial-type flagellum organization"/>
    <property type="evidence" value="ECO:0007669"/>
    <property type="project" value="UniProtKB-KW"/>
</dbReference>
<dbReference type="InterPro" id="IPR012823">
    <property type="entry name" value="Flagell_FliJ"/>
</dbReference>
<dbReference type="GO" id="GO:0015031">
    <property type="term" value="P:protein transport"/>
    <property type="evidence" value="ECO:0007669"/>
    <property type="project" value="UniProtKB-KW"/>
</dbReference>
<dbReference type="AlphaFoldDB" id="A0A9X2FKY1"/>
<evidence type="ECO:0000256" key="5">
    <source>
        <dbReference type="ARBA" id="ARBA00022475"/>
    </source>
</evidence>
<keyword evidence="13" id="KW-1185">Reference proteome</keyword>
<dbReference type="GO" id="GO:0009288">
    <property type="term" value="C:bacterial-type flagellum"/>
    <property type="evidence" value="ECO:0007669"/>
    <property type="project" value="InterPro"/>
</dbReference>
<keyword evidence="12" id="KW-0969">Cilium</keyword>